<evidence type="ECO:0000259" key="13">
    <source>
        <dbReference type="Pfam" id="PF03447"/>
    </source>
</evidence>
<dbReference type="InterPro" id="IPR022697">
    <property type="entry name" value="HDH_short"/>
</dbReference>
<dbReference type="PANTHER" id="PTHR43331">
    <property type="entry name" value="HOMOSERINE DEHYDROGENASE"/>
    <property type="match status" value="1"/>
</dbReference>
<dbReference type="NCBIfam" id="NF004912">
    <property type="entry name" value="PRK06270.1"/>
    <property type="match status" value="1"/>
</dbReference>
<comment type="pathway">
    <text evidence="1">Amino-acid biosynthesis; L-threonine biosynthesis; L-threonine from L-aspartate: step 3/5.</text>
</comment>
<dbReference type="InterPro" id="IPR001342">
    <property type="entry name" value="HDH_cat"/>
</dbReference>
<feature type="binding site" evidence="11">
    <location>
        <position position="212"/>
    </location>
    <ligand>
        <name>L-homoserine</name>
        <dbReference type="ChEBI" id="CHEBI:57476"/>
    </ligand>
</feature>
<keyword evidence="11" id="KW-0521">NADP</keyword>
<dbReference type="FunFam" id="3.30.360.10:FF:000005">
    <property type="entry name" value="Homoserine dehydrogenase"/>
    <property type="match status" value="1"/>
</dbReference>
<feature type="binding site" evidence="11">
    <location>
        <position position="127"/>
    </location>
    <ligand>
        <name>NADPH</name>
        <dbReference type="ChEBI" id="CHEBI:57783"/>
    </ligand>
</feature>
<evidence type="ECO:0000256" key="1">
    <source>
        <dbReference type="ARBA" id="ARBA00005056"/>
    </source>
</evidence>
<feature type="domain" description="Homoserine dehydrogenase catalytic" evidence="12">
    <location>
        <begin position="159"/>
        <end position="332"/>
    </location>
</feature>
<dbReference type="InterPro" id="IPR005106">
    <property type="entry name" value="Asp/hSer_DH_NAD-bd"/>
</dbReference>
<dbReference type="GO" id="GO:0009088">
    <property type="term" value="P:threonine biosynthetic process"/>
    <property type="evidence" value="ECO:0007669"/>
    <property type="project" value="UniProtKB-UniPathway"/>
</dbReference>
<dbReference type="Pfam" id="PF03447">
    <property type="entry name" value="NAD_binding_3"/>
    <property type="match status" value="1"/>
</dbReference>
<evidence type="ECO:0000256" key="8">
    <source>
        <dbReference type="ARBA" id="ARBA00023002"/>
    </source>
</evidence>
<feature type="active site" description="Proton donor" evidence="10">
    <location>
        <position position="227"/>
    </location>
</feature>
<dbReference type="GO" id="GO:0009086">
    <property type="term" value="P:methionine biosynthetic process"/>
    <property type="evidence" value="ECO:0007669"/>
    <property type="project" value="UniProtKB-KW"/>
</dbReference>
<dbReference type="EC" id="1.1.1.3" evidence="4"/>
<evidence type="ECO:0000256" key="10">
    <source>
        <dbReference type="PIRSR" id="PIRSR036497-1"/>
    </source>
</evidence>
<feature type="domain" description="Aspartate/homoserine dehydrogenase NAD-binding" evidence="13">
    <location>
        <begin position="10"/>
        <end position="151"/>
    </location>
</feature>
<evidence type="ECO:0000259" key="12">
    <source>
        <dbReference type="Pfam" id="PF00742"/>
    </source>
</evidence>
<dbReference type="GO" id="GO:0050661">
    <property type="term" value="F:NADP binding"/>
    <property type="evidence" value="ECO:0007669"/>
    <property type="project" value="InterPro"/>
</dbReference>
<dbReference type="Gene3D" id="3.40.50.720">
    <property type="entry name" value="NAD(P)-binding Rossmann-like Domain"/>
    <property type="match status" value="1"/>
</dbReference>
<keyword evidence="7" id="KW-0791">Threonine biosynthesis</keyword>
<accession>A0A366MAK9</accession>
<evidence type="ECO:0000313" key="14">
    <source>
        <dbReference type="EMBL" id="RBQ22589.1"/>
    </source>
</evidence>
<evidence type="ECO:0000256" key="5">
    <source>
        <dbReference type="ARBA" id="ARBA00013376"/>
    </source>
</evidence>
<evidence type="ECO:0000256" key="6">
    <source>
        <dbReference type="ARBA" id="ARBA00022605"/>
    </source>
</evidence>
<dbReference type="Gene3D" id="3.30.360.10">
    <property type="entry name" value="Dihydrodipicolinate Reductase, domain 2"/>
    <property type="match status" value="1"/>
</dbReference>
<evidence type="ECO:0000256" key="9">
    <source>
        <dbReference type="ARBA" id="ARBA00023167"/>
    </source>
</evidence>
<dbReference type="PANTHER" id="PTHR43331:SF1">
    <property type="entry name" value="HOMOSERINE DEHYDROGENASE"/>
    <property type="match status" value="1"/>
</dbReference>
<feature type="binding site" evidence="11">
    <location>
        <begin position="10"/>
        <end position="15"/>
    </location>
    <ligand>
        <name>NADP(+)</name>
        <dbReference type="ChEBI" id="CHEBI:58349"/>
    </ligand>
</feature>
<gene>
    <name evidence="14" type="ORF">ALNOE001_18360</name>
</gene>
<dbReference type="SUPFAM" id="SSF51735">
    <property type="entry name" value="NAD(P)-binding Rossmann-fold domains"/>
    <property type="match status" value="1"/>
</dbReference>
<keyword evidence="9" id="KW-0486">Methionine biosynthesis</keyword>
<dbReference type="Pfam" id="PF00742">
    <property type="entry name" value="Homoserine_dh"/>
    <property type="match status" value="1"/>
</dbReference>
<evidence type="ECO:0000256" key="11">
    <source>
        <dbReference type="PIRSR" id="PIRSR036497-2"/>
    </source>
</evidence>
<evidence type="ECO:0000256" key="3">
    <source>
        <dbReference type="ARBA" id="ARBA00006753"/>
    </source>
</evidence>
<dbReference type="EMBL" id="NIZT01000059">
    <property type="protein sequence ID" value="RBQ22589.1"/>
    <property type="molecule type" value="Genomic_DNA"/>
</dbReference>
<dbReference type="UniPathway" id="UPA00051">
    <property type="reaction ID" value="UER00465"/>
</dbReference>
<keyword evidence="15" id="KW-1185">Reference proteome</keyword>
<evidence type="ECO:0000256" key="2">
    <source>
        <dbReference type="ARBA" id="ARBA00005062"/>
    </source>
</evidence>
<organism evidence="14 15">
    <name type="scientific">Candidatus Methanobinarius endosymbioticus</name>
    <dbReference type="NCBI Taxonomy" id="2006182"/>
    <lineage>
        <taxon>Archaea</taxon>
        <taxon>Methanobacteriati</taxon>
        <taxon>Methanobacteriota</taxon>
        <taxon>Methanomada group</taxon>
        <taxon>Methanobacteria</taxon>
        <taxon>Methanobacteriales</taxon>
        <taxon>Methanobacteriaceae</taxon>
        <taxon>Candidatus Methanobinarius</taxon>
    </lineage>
</organism>
<dbReference type="UniPathway" id="UPA00050">
    <property type="reaction ID" value="UER00063"/>
</dbReference>
<dbReference type="InterPro" id="IPR036291">
    <property type="entry name" value="NAD(P)-bd_dom_sf"/>
</dbReference>
<evidence type="ECO:0000313" key="15">
    <source>
        <dbReference type="Proteomes" id="UP000253099"/>
    </source>
</evidence>
<keyword evidence="8" id="KW-0560">Oxidoreductase</keyword>
<dbReference type="Proteomes" id="UP000253099">
    <property type="component" value="Unassembled WGS sequence"/>
</dbReference>
<dbReference type="FunFam" id="3.40.50.720:FF:000554">
    <property type="entry name" value="Homoserine dehydrogenase"/>
    <property type="match status" value="1"/>
</dbReference>
<dbReference type="AlphaFoldDB" id="A0A366MAK9"/>
<comment type="similarity">
    <text evidence="3">Belongs to the homoserine dehydrogenase family.</text>
</comment>
<reference evidence="14 15" key="1">
    <citation type="submission" date="2018-06" db="EMBL/GenBank/DDBJ databases">
        <title>Genomic insight into two independent archaeal endosymbiosis events.</title>
        <authorList>
            <person name="Lind A.E."/>
            <person name="Lewis W.H."/>
            <person name="Spang A."/>
            <person name="Guy L."/>
            <person name="Embley M.T."/>
            <person name="Ettema T.J.G."/>
        </authorList>
    </citation>
    <scope>NUCLEOTIDE SEQUENCE [LARGE SCALE GENOMIC DNA]</scope>
    <source>
        <strain evidence="14">NOE</strain>
    </source>
</reference>
<sequence length="341" mass="36566">MKELKLILMGFGAVGKGVAESISIKRNNIKDKFGIDFKLVAVGDSSSSAISANGLDEKLLIETKEKKGTLDKYPEFGSNINGEAVLDKVDYDLLVEATPTNIENGEPAKSLTIKAFNAGKDVVTSNKGHLALFFSEMIEIANQNNVEFKYEASVGGAMPIINFAEKTLPSSKIFSIIGILNGTTNYILSRMTIEGSSYKNTLEESQQLGIAETDPTQDVEGIDAACKTVILANSLLGIPATYSDVEVEGISKITSEAIGLAKKEGYFIKLIAEVSKHALKVSPRLIKKNSPYAIEGTLNMATLKTDLADEVTVVGKGAGSIETASAMLTDIINIIKIKYQK</sequence>
<protein>
    <recommendedName>
        <fullName evidence="5">Homoserine dehydrogenase</fullName>
        <ecNumber evidence="4">1.1.1.3</ecNumber>
    </recommendedName>
</protein>
<dbReference type="SUPFAM" id="SSF55347">
    <property type="entry name" value="Glyceraldehyde-3-phosphate dehydrogenase-like, C-terminal domain"/>
    <property type="match status" value="1"/>
</dbReference>
<dbReference type="NCBIfam" id="NF004976">
    <property type="entry name" value="PRK06349.1"/>
    <property type="match status" value="1"/>
</dbReference>
<evidence type="ECO:0000256" key="7">
    <source>
        <dbReference type="ARBA" id="ARBA00022697"/>
    </source>
</evidence>
<comment type="caution">
    <text evidence="14">The sequence shown here is derived from an EMBL/GenBank/DDBJ whole genome shotgun (WGS) entry which is preliminary data.</text>
</comment>
<keyword evidence="6" id="KW-0028">Amino-acid biosynthesis</keyword>
<dbReference type="GO" id="GO:0004412">
    <property type="term" value="F:homoserine dehydrogenase activity"/>
    <property type="evidence" value="ECO:0007669"/>
    <property type="project" value="UniProtKB-EC"/>
</dbReference>
<evidence type="ECO:0000256" key="4">
    <source>
        <dbReference type="ARBA" id="ARBA00013213"/>
    </source>
</evidence>
<proteinExistence type="inferred from homology"/>
<dbReference type="PIRSF" id="PIRSF036497">
    <property type="entry name" value="HDH_short"/>
    <property type="match status" value="1"/>
</dbReference>
<name>A0A366MAK9_9EURY</name>
<comment type="pathway">
    <text evidence="2">Amino-acid biosynthesis; L-methionine biosynthesis via de novo pathway; L-homoserine from L-aspartate: step 3/3.</text>
</comment>